<keyword evidence="1" id="KW-0808">Transferase</keyword>
<gene>
    <name evidence="1" type="ORF">Pyn_18791</name>
</gene>
<protein>
    <submittedName>
        <fullName evidence="1">Putative adenylate kinase 1 chloroplastic</fullName>
    </submittedName>
</protein>
<dbReference type="EMBL" id="PJQY01000051">
    <property type="protein sequence ID" value="PQQ19911.1"/>
    <property type="molecule type" value="Genomic_DNA"/>
</dbReference>
<sequence>MTEALPPIINSPFFLLRIDASETVLLGMLFVTSQPVEGFYRSRGKLLEFDLPGGIPESWPKLLQALNLEDHEDKQSAAA</sequence>
<keyword evidence="2" id="KW-1185">Reference proteome</keyword>
<dbReference type="OrthoDB" id="439792at2759"/>
<name>A0A314ZSM0_PRUYE</name>
<dbReference type="AlphaFoldDB" id="A0A314ZSM0"/>
<dbReference type="STRING" id="2094558.A0A314ZSM0"/>
<evidence type="ECO:0000313" key="2">
    <source>
        <dbReference type="Proteomes" id="UP000250321"/>
    </source>
</evidence>
<reference evidence="1 2" key="1">
    <citation type="submission" date="2018-02" db="EMBL/GenBank/DDBJ databases">
        <title>Draft genome of wild Prunus yedoensis var. nudiflora.</title>
        <authorList>
            <person name="Baek S."/>
            <person name="Kim J.-H."/>
            <person name="Choi K."/>
            <person name="Kim G.-B."/>
            <person name="Cho A."/>
            <person name="Jang H."/>
            <person name="Shin C.-H."/>
            <person name="Yu H.-J."/>
            <person name="Mun J.-H."/>
        </authorList>
    </citation>
    <scope>NUCLEOTIDE SEQUENCE [LARGE SCALE GENOMIC DNA]</scope>
    <source>
        <strain evidence="2">cv. Jeju island</strain>
        <tissue evidence="1">Leaf</tissue>
    </source>
</reference>
<evidence type="ECO:0000313" key="1">
    <source>
        <dbReference type="EMBL" id="PQQ19911.1"/>
    </source>
</evidence>
<keyword evidence="1" id="KW-0418">Kinase</keyword>
<dbReference type="GO" id="GO:0016301">
    <property type="term" value="F:kinase activity"/>
    <property type="evidence" value="ECO:0007669"/>
    <property type="project" value="UniProtKB-KW"/>
</dbReference>
<comment type="caution">
    <text evidence="1">The sequence shown here is derived from an EMBL/GenBank/DDBJ whole genome shotgun (WGS) entry which is preliminary data.</text>
</comment>
<accession>A0A314ZSM0</accession>
<dbReference type="Proteomes" id="UP000250321">
    <property type="component" value="Unassembled WGS sequence"/>
</dbReference>
<proteinExistence type="predicted"/>
<organism evidence="1 2">
    <name type="scientific">Prunus yedoensis var. nudiflora</name>
    <dbReference type="NCBI Taxonomy" id="2094558"/>
    <lineage>
        <taxon>Eukaryota</taxon>
        <taxon>Viridiplantae</taxon>
        <taxon>Streptophyta</taxon>
        <taxon>Embryophyta</taxon>
        <taxon>Tracheophyta</taxon>
        <taxon>Spermatophyta</taxon>
        <taxon>Magnoliopsida</taxon>
        <taxon>eudicotyledons</taxon>
        <taxon>Gunneridae</taxon>
        <taxon>Pentapetalae</taxon>
        <taxon>rosids</taxon>
        <taxon>fabids</taxon>
        <taxon>Rosales</taxon>
        <taxon>Rosaceae</taxon>
        <taxon>Amygdaloideae</taxon>
        <taxon>Amygdaleae</taxon>
        <taxon>Prunus</taxon>
    </lineage>
</organism>